<evidence type="ECO:0000256" key="12">
    <source>
        <dbReference type="PIRSR" id="PIRSR001461-2"/>
    </source>
</evidence>
<feature type="binding site" evidence="13">
    <location>
        <position position="202"/>
    </location>
    <ligand>
        <name>substrate</name>
    </ligand>
</feature>
<dbReference type="RefSeq" id="XP_028884684.1">
    <property type="nucleotide sequence ID" value="XM_029024281.1"/>
</dbReference>
<keyword evidence="15" id="KW-1185">Reference proteome</keyword>
<dbReference type="OrthoDB" id="1927044at2759"/>
<dbReference type="PROSITE" id="PS01086">
    <property type="entry name" value="RIBUL_P_3_EPIMER_2"/>
    <property type="match status" value="1"/>
</dbReference>
<dbReference type="GO" id="GO:0046872">
    <property type="term" value="F:metal ion binding"/>
    <property type="evidence" value="ECO:0007669"/>
    <property type="project" value="UniProtKB-KW"/>
</dbReference>
<dbReference type="InterPro" id="IPR026019">
    <property type="entry name" value="Ribul_P_3_epim"/>
</dbReference>
<dbReference type="STRING" id="67003.A0A1X0P1B6"/>
<protein>
    <recommendedName>
        <fullName evidence="7 10">Ribulose-phosphate 3-epimerase</fullName>
        <ecNumber evidence="7 10">5.1.3.1</ecNumber>
    </recommendedName>
</protein>
<sequence>MVKTTLFDHQDRSSWLSAERADPLLPIIAPSILASDFARLLDECNDVLSINGGAAEWLHVDVMDGHFVPNISIGMCVVEALRKHLPHAFLDVHCMITNPDRWIQEMAKAGASQMTFHIEAAENPKEVARQIRTAGMQCGVAVKPKTPASAVAELVKEQLVDLVLVMTVEPGFGGQSFMQEMMPKVMELRQMYPHLNIEVDGGLSEKTIEAAAKAGANVIVAGTSIFKAKSRKEATETLRNTVKNYLSHE</sequence>
<gene>
    <name evidence="14" type="ORF">TM35_000084160</name>
</gene>
<dbReference type="Gene3D" id="3.20.20.70">
    <property type="entry name" value="Aldolase class I"/>
    <property type="match status" value="1"/>
</dbReference>
<evidence type="ECO:0000256" key="5">
    <source>
        <dbReference type="ARBA" id="ARBA00001954"/>
    </source>
</evidence>
<feature type="binding site" evidence="12">
    <location>
        <position position="59"/>
    </location>
    <ligand>
        <name>a divalent metal cation</name>
        <dbReference type="ChEBI" id="CHEBI:60240"/>
    </ligand>
</feature>
<feature type="binding site" evidence="12">
    <location>
        <position position="93"/>
    </location>
    <ligand>
        <name>a divalent metal cation</name>
        <dbReference type="ChEBI" id="CHEBI:60240"/>
    </ligand>
</feature>
<comment type="catalytic activity">
    <reaction evidence="1 10">
        <text>D-ribulose 5-phosphate = D-xylulose 5-phosphate</text>
        <dbReference type="Rhea" id="RHEA:13677"/>
        <dbReference type="ChEBI" id="CHEBI:57737"/>
        <dbReference type="ChEBI" id="CHEBI:58121"/>
        <dbReference type="EC" id="5.1.3.1"/>
    </reaction>
</comment>
<comment type="cofactor">
    <cofactor evidence="5">
        <name>Fe(2+)</name>
        <dbReference type="ChEBI" id="CHEBI:29033"/>
    </cofactor>
</comment>
<evidence type="ECO:0000313" key="15">
    <source>
        <dbReference type="Proteomes" id="UP000192257"/>
    </source>
</evidence>
<comment type="cofactor">
    <cofactor evidence="4">
        <name>Zn(2+)</name>
        <dbReference type="ChEBI" id="CHEBI:29105"/>
    </cofactor>
</comment>
<evidence type="ECO:0000256" key="1">
    <source>
        <dbReference type="ARBA" id="ARBA00001782"/>
    </source>
</evidence>
<evidence type="ECO:0000256" key="3">
    <source>
        <dbReference type="ARBA" id="ARBA00001941"/>
    </source>
</evidence>
<dbReference type="FunFam" id="3.20.20.70:FF:000171">
    <property type="entry name" value="Ribulose-phosphate 3-epimerase"/>
    <property type="match status" value="1"/>
</dbReference>
<comment type="caution">
    <text evidence="14">The sequence shown here is derived from an EMBL/GenBank/DDBJ whole genome shotgun (WGS) entry which is preliminary data.</text>
</comment>
<feature type="binding site" evidence="13">
    <location>
        <begin position="171"/>
        <end position="174"/>
    </location>
    <ligand>
        <name>substrate</name>
    </ligand>
</feature>
<reference evidence="14 15" key="1">
    <citation type="submission" date="2017-03" db="EMBL/GenBank/DDBJ databases">
        <title>An alternative strategy for trypanosome survival in the mammalian bloodstream revealed through genome and transcriptome analysis of the ubiquitous bovine parasite Trypanosoma (Megatrypanum) theileri.</title>
        <authorList>
            <person name="Kelly S."/>
            <person name="Ivens A."/>
            <person name="Mott A."/>
            <person name="O'Neill E."/>
            <person name="Emms D."/>
            <person name="Macleod O."/>
            <person name="Voorheis P."/>
            <person name="Matthews J."/>
            <person name="Matthews K."/>
            <person name="Carrington M."/>
        </authorList>
    </citation>
    <scope>NUCLEOTIDE SEQUENCE [LARGE SCALE GENOMIC DNA]</scope>
    <source>
        <strain evidence="14">Edinburgh</strain>
    </source>
</reference>
<evidence type="ECO:0000256" key="10">
    <source>
        <dbReference type="PIRNR" id="PIRNR001461"/>
    </source>
</evidence>
<evidence type="ECO:0000256" key="13">
    <source>
        <dbReference type="PIRSR" id="PIRSR001461-3"/>
    </source>
</evidence>
<dbReference type="Pfam" id="PF00834">
    <property type="entry name" value="Ribul_P_3_epim"/>
    <property type="match status" value="1"/>
</dbReference>
<dbReference type="NCBIfam" id="TIGR01163">
    <property type="entry name" value="rpe"/>
    <property type="match status" value="1"/>
</dbReference>
<dbReference type="PANTHER" id="PTHR11749">
    <property type="entry name" value="RIBULOSE-5-PHOSPHATE-3-EPIMERASE"/>
    <property type="match status" value="1"/>
</dbReference>
<dbReference type="PIRSF" id="PIRSF001461">
    <property type="entry name" value="RPE"/>
    <property type="match status" value="1"/>
</dbReference>
<keyword evidence="12" id="KW-0862">Zinc</keyword>
<evidence type="ECO:0000256" key="9">
    <source>
        <dbReference type="ARBA" id="ARBA00023235"/>
    </source>
</evidence>
<dbReference type="AlphaFoldDB" id="A0A1X0P1B6"/>
<dbReference type="NCBIfam" id="NF004076">
    <property type="entry name" value="PRK05581.1-4"/>
    <property type="match status" value="1"/>
</dbReference>
<dbReference type="GO" id="GO:0005975">
    <property type="term" value="P:carbohydrate metabolic process"/>
    <property type="evidence" value="ECO:0007669"/>
    <property type="project" value="InterPro"/>
</dbReference>
<comment type="cofactor">
    <cofactor evidence="3">
        <name>Co(2+)</name>
        <dbReference type="ChEBI" id="CHEBI:48828"/>
    </cofactor>
</comment>
<feature type="binding site" evidence="12">
    <location>
        <position position="61"/>
    </location>
    <ligand>
        <name>a divalent metal cation</name>
        <dbReference type="ChEBI" id="CHEBI:60240"/>
    </ligand>
</feature>
<dbReference type="InterPro" id="IPR011060">
    <property type="entry name" value="RibuloseP-bd_barrel"/>
</dbReference>
<proteinExistence type="inferred from homology"/>
<dbReference type="HAMAP" id="MF_02227">
    <property type="entry name" value="RPE"/>
    <property type="match status" value="1"/>
</dbReference>
<evidence type="ECO:0000313" key="14">
    <source>
        <dbReference type="EMBL" id="ORC90618.1"/>
    </source>
</evidence>
<evidence type="ECO:0000256" key="2">
    <source>
        <dbReference type="ARBA" id="ARBA00001936"/>
    </source>
</evidence>
<feature type="active site" description="Proton donor" evidence="11">
    <location>
        <position position="200"/>
    </location>
</feature>
<keyword evidence="9 10" id="KW-0413">Isomerase</keyword>
<keyword evidence="12" id="KW-0464">Manganese</keyword>
<feature type="binding site" evidence="13">
    <location>
        <position position="31"/>
    </location>
    <ligand>
        <name>substrate</name>
    </ligand>
</feature>
<keyword evidence="8 12" id="KW-0479">Metal-binding</keyword>
<dbReference type="CDD" id="cd00429">
    <property type="entry name" value="RPE"/>
    <property type="match status" value="1"/>
</dbReference>
<dbReference type="PROSITE" id="PS01085">
    <property type="entry name" value="RIBUL_P_3_EPIMER_1"/>
    <property type="match status" value="1"/>
</dbReference>
<feature type="active site" description="Proton acceptor" evidence="11">
    <location>
        <position position="61"/>
    </location>
</feature>
<dbReference type="InterPro" id="IPR013785">
    <property type="entry name" value="Aldolase_TIM"/>
</dbReference>
<dbReference type="Proteomes" id="UP000192257">
    <property type="component" value="Unassembled WGS sequence"/>
</dbReference>
<dbReference type="GeneID" id="39984061"/>
<feature type="binding site" evidence="13">
    <location>
        <position position="93"/>
    </location>
    <ligand>
        <name>substrate</name>
    </ligand>
</feature>
<evidence type="ECO:0000256" key="6">
    <source>
        <dbReference type="ARBA" id="ARBA00009541"/>
    </source>
</evidence>
<dbReference type="EC" id="5.1.3.1" evidence="7 10"/>
<feature type="binding site" evidence="12">
    <location>
        <position position="200"/>
    </location>
    <ligand>
        <name>a divalent metal cation</name>
        <dbReference type="ChEBI" id="CHEBI:60240"/>
    </ligand>
</feature>
<evidence type="ECO:0000256" key="11">
    <source>
        <dbReference type="PIRSR" id="PIRSR001461-1"/>
    </source>
</evidence>
<evidence type="ECO:0000256" key="8">
    <source>
        <dbReference type="ARBA" id="ARBA00022723"/>
    </source>
</evidence>
<comment type="cofactor">
    <cofactor evidence="2">
        <name>Mn(2+)</name>
        <dbReference type="ChEBI" id="CHEBI:29035"/>
    </cofactor>
</comment>
<dbReference type="EMBL" id="NBCO01000008">
    <property type="protein sequence ID" value="ORC90618.1"/>
    <property type="molecule type" value="Genomic_DNA"/>
</dbReference>
<evidence type="ECO:0000256" key="4">
    <source>
        <dbReference type="ARBA" id="ARBA00001947"/>
    </source>
</evidence>
<dbReference type="GO" id="GO:0004750">
    <property type="term" value="F:D-ribulose-phosphate 3-epimerase activity"/>
    <property type="evidence" value="ECO:0007669"/>
    <property type="project" value="UniProtKB-EC"/>
</dbReference>
<dbReference type="GO" id="GO:0006098">
    <property type="term" value="P:pentose-phosphate shunt"/>
    <property type="evidence" value="ECO:0007669"/>
    <property type="project" value="InterPro"/>
</dbReference>
<comment type="similarity">
    <text evidence="6 10">Belongs to the ribulose-phosphate 3-epimerase family.</text>
</comment>
<dbReference type="GO" id="GO:0005737">
    <property type="term" value="C:cytoplasm"/>
    <property type="evidence" value="ECO:0007669"/>
    <property type="project" value="UniProtKB-ARBA"/>
</dbReference>
<dbReference type="SUPFAM" id="SSF51366">
    <property type="entry name" value="Ribulose-phoshate binding barrel"/>
    <property type="match status" value="1"/>
</dbReference>
<comment type="cofactor">
    <cofactor evidence="12">
        <name>a divalent metal cation</name>
        <dbReference type="ChEBI" id="CHEBI:60240"/>
    </cofactor>
    <text evidence="12">Binds 1 divalent metal cation per subunit.</text>
</comment>
<keyword evidence="12" id="KW-0170">Cobalt</keyword>
<name>A0A1X0P1B6_9TRYP</name>
<dbReference type="InterPro" id="IPR000056">
    <property type="entry name" value="Ribul_P_3_epim-like"/>
</dbReference>
<organism evidence="14 15">
    <name type="scientific">Trypanosoma theileri</name>
    <dbReference type="NCBI Taxonomy" id="67003"/>
    <lineage>
        <taxon>Eukaryota</taxon>
        <taxon>Discoba</taxon>
        <taxon>Euglenozoa</taxon>
        <taxon>Kinetoplastea</taxon>
        <taxon>Metakinetoplastina</taxon>
        <taxon>Trypanosomatida</taxon>
        <taxon>Trypanosomatidae</taxon>
        <taxon>Trypanosoma</taxon>
    </lineage>
</organism>
<evidence type="ECO:0000256" key="7">
    <source>
        <dbReference type="ARBA" id="ARBA00013188"/>
    </source>
</evidence>
<accession>A0A1X0P1B6</accession>
<keyword evidence="10" id="KW-0119">Carbohydrate metabolism</keyword>
<feature type="binding site" evidence="13">
    <location>
        <begin position="222"/>
        <end position="223"/>
    </location>
    <ligand>
        <name>substrate</name>
    </ligand>
</feature>
<dbReference type="VEuPathDB" id="TriTrypDB:TM35_000084160"/>